<sequence length="974" mass="105425">MEDLAPQLGGILVGDTSSDEPNPQSTLYSAGISVPVTLVVSGGLPDQSDMEAHSNTMLSTLALQSDDGCGPATQFFLEQLADGQTRLKTADGHMLEVDIDPGTVGLVQGNSGVPVLLQVSPDGTLLQRDDVQIALAASGAVAENSTDSTEEQREEAGSSTPCEDSEEPMFQDGEPLPLQMYLQVGKETADENSASMEDVVQTNTGTAVAIVTPDGDESDADELPAPTVRRVERVERLEDFMDVVTTYHCKFCSFSCAWRSGLMSHFRSCHVAPSSSGSLEPVERPVSSRSTVKSASKPARAGNNAVAFALTTAGPGLNADVAGTAACARAEPSIEVDSGAMEPAATAQVEPPQPITNTPGNTQVSETTSELATDPVPSRTPMDASLVLESALASMVSAGSNEILSSGSSLLPRGEDGQPVPAQERHIFICGQCSHGFGSLDECKEHMVEVHDLKVAAECDVESKKTAAGRKRGRPRVLPQLSSSTSVTPCSTASGSDVIEDALQSVDDGDLDDGSNEAIGKRRVRPPKNLEEDYLVPQARRRRPKKENAVERQYRCGERSCGYRFRTESSLEYHGRCHTPAGPRPYRCPECGEQRDHWRSLAMHLWRSHMLDLDLHRCVQCEYRTFSAFKLENHARIHSEERDFTCAQCGKGFKQLSQLRNHHVVHLDRKNTPHKRWYSQQTCELCQRTFSDSKCLRKHHQAVHGKVKPYVCSFCGHMSARKAMLQLHLRQHTGEKPFACNLCEYRTGDHNSLRRHKMRHSGTKPYKCPHCPYACIQAISYKMHMKNKHPGLDGLYACSLCSFRSVSKENYTNHMSDHKRGFLAVSAQLSSPSTANSTASTEGEGLQLPEGTLQQLEGILPGNLNAAQLIYSCLSALQQEGGSANLPPGVTTYSTGDGTQTITIQVPSSTAGDDSGSSLLATPAEQDQFYLTVQQQEDGSMAYLSGEGFSSQGADMDDEASGLKISAVHFTGSR</sequence>
<feature type="region of interest" description="Disordered" evidence="6">
    <location>
        <begin position="462"/>
        <end position="531"/>
    </location>
</feature>
<dbReference type="SUPFAM" id="SSF57667">
    <property type="entry name" value="beta-beta-alpha zinc fingers"/>
    <property type="match status" value="5"/>
</dbReference>
<dbReference type="GO" id="GO:0005634">
    <property type="term" value="C:nucleus"/>
    <property type="evidence" value="ECO:0007669"/>
    <property type="project" value="TreeGrafter"/>
</dbReference>
<dbReference type="FunFam" id="3.30.160.60:FF:000624">
    <property type="entry name" value="zinc finger protein 697"/>
    <property type="match status" value="1"/>
</dbReference>
<dbReference type="InterPro" id="IPR013087">
    <property type="entry name" value="Znf_C2H2_type"/>
</dbReference>
<dbReference type="PANTHER" id="PTHR24409">
    <property type="entry name" value="ZINC FINGER PROTEIN 142"/>
    <property type="match status" value="1"/>
</dbReference>
<accession>A0A131YHV8</accession>
<evidence type="ECO:0000259" key="7">
    <source>
        <dbReference type="PROSITE" id="PS50157"/>
    </source>
</evidence>
<dbReference type="PROSITE" id="PS00028">
    <property type="entry name" value="ZINC_FINGER_C2H2_1"/>
    <property type="match status" value="6"/>
</dbReference>
<feature type="compositionally biased region" description="Polar residues" evidence="6">
    <location>
        <begin position="480"/>
        <end position="495"/>
    </location>
</feature>
<proteinExistence type="predicted"/>
<evidence type="ECO:0000256" key="5">
    <source>
        <dbReference type="PROSITE-ProRule" id="PRU00042"/>
    </source>
</evidence>
<dbReference type="GO" id="GO:0008270">
    <property type="term" value="F:zinc ion binding"/>
    <property type="evidence" value="ECO:0007669"/>
    <property type="project" value="UniProtKB-KW"/>
</dbReference>
<evidence type="ECO:0000313" key="8">
    <source>
        <dbReference type="EMBL" id="JAP78829.1"/>
    </source>
</evidence>
<feature type="domain" description="C2H2-type" evidence="7">
    <location>
        <begin position="710"/>
        <end position="737"/>
    </location>
</feature>
<dbReference type="FunFam" id="3.30.160.60:FF:000446">
    <property type="entry name" value="Zinc finger protein"/>
    <property type="match status" value="1"/>
</dbReference>
<feature type="domain" description="C2H2-type" evidence="7">
    <location>
        <begin position="644"/>
        <end position="671"/>
    </location>
</feature>
<evidence type="ECO:0000256" key="1">
    <source>
        <dbReference type="ARBA" id="ARBA00022723"/>
    </source>
</evidence>
<feature type="domain" description="C2H2-type" evidence="7">
    <location>
        <begin position="738"/>
        <end position="765"/>
    </location>
</feature>
<dbReference type="Pfam" id="PF00096">
    <property type="entry name" value="zf-C2H2"/>
    <property type="match status" value="1"/>
</dbReference>
<reference evidence="8" key="1">
    <citation type="journal article" date="2016" name="Ticks Tick Borne Dis.">
        <title>De novo assembly and annotation of the salivary gland transcriptome of Rhipicephalus appendiculatus male and female ticks during blood feeding.</title>
        <authorList>
            <person name="de Castro M.H."/>
            <person name="de Klerk D."/>
            <person name="Pienaar R."/>
            <person name="Latif A.A."/>
            <person name="Rees D.J."/>
            <person name="Mans B.J."/>
        </authorList>
    </citation>
    <scope>NUCLEOTIDE SEQUENCE</scope>
    <source>
        <tissue evidence="8">Salivary glands</tissue>
    </source>
</reference>
<feature type="region of interest" description="Disordered" evidence="6">
    <location>
        <begin position="350"/>
        <end position="380"/>
    </location>
</feature>
<feature type="domain" description="C2H2-type" evidence="7">
    <location>
        <begin position="554"/>
        <end position="583"/>
    </location>
</feature>
<feature type="domain" description="C2H2-type" evidence="7">
    <location>
        <begin position="616"/>
        <end position="643"/>
    </location>
</feature>
<keyword evidence="3 5" id="KW-0863">Zinc-finger</keyword>
<feature type="domain" description="C2H2-type" evidence="7">
    <location>
        <begin position="681"/>
        <end position="709"/>
    </location>
</feature>
<dbReference type="PROSITE" id="PS50157">
    <property type="entry name" value="ZINC_FINGER_C2H2_2"/>
    <property type="match status" value="6"/>
</dbReference>
<dbReference type="GO" id="GO:0000977">
    <property type="term" value="F:RNA polymerase II transcription regulatory region sequence-specific DNA binding"/>
    <property type="evidence" value="ECO:0007669"/>
    <property type="project" value="TreeGrafter"/>
</dbReference>
<feature type="compositionally biased region" description="Polar residues" evidence="6">
    <location>
        <begin position="15"/>
        <end position="28"/>
    </location>
</feature>
<name>A0A131YHV8_RHIAP</name>
<dbReference type="SMART" id="SM00355">
    <property type="entry name" value="ZnF_C2H2"/>
    <property type="match status" value="11"/>
</dbReference>
<evidence type="ECO:0000256" key="4">
    <source>
        <dbReference type="ARBA" id="ARBA00022833"/>
    </source>
</evidence>
<organism evidence="8">
    <name type="scientific">Rhipicephalus appendiculatus</name>
    <name type="common">Brown ear tick</name>
    <dbReference type="NCBI Taxonomy" id="34631"/>
    <lineage>
        <taxon>Eukaryota</taxon>
        <taxon>Metazoa</taxon>
        <taxon>Ecdysozoa</taxon>
        <taxon>Arthropoda</taxon>
        <taxon>Chelicerata</taxon>
        <taxon>Arachnida</taxon>
        <taxon>Acari</taxon>
        <taxon>Parasitiformes</taxon>
        <taxon>Ixodida</taxon>
        <taxon>Ixodoidea</taxon>
        <taxon>Ixodidae</taxon>
        <taxon>Rhipicephalinae</taxon>
        <taxon>Rhipicephalus</taxon>
        <taxon>Rhipicephalus</taxon>
    </lineage>
</organism>
<dbReference type="Gene3D" id="3.30.160.60">
    <property type="entry name" value="Classic Zinc Finger"/>
    <property type="match status" value="6"/>
</dbReference>
<evidence type="ECO:0000256" key="3">
    <source>
        <dbReference type="ARBA" id="ARBA00022771"/>
    </source>
</evidence>
<evidence type="ECO:0000256" key="2">
    <source>
        <dbReference type="ARBA" id="ARBA00022737"/>
    </source>
</evidence>
<dbReference type="PANTHER" id="PTHR24409:SF295">
    <property type="entry name" value="AZ2-RELATED"/>
    <property type="match status" value="1"/>
</dbReference>
<keyword evidence="4" id="KW-0862">Zinc</keyword>
<feature type="region of interest" description="Disordered" evidence="6">
    <location>
        <begin position="1"/>
        <end position="28"/>
    </location>
</feature>
<dbReference type="AlphaFoldDB" id="A0A131YHV8"/>
<keyword evidence="1" id="KW-0479">Metal-binding</keyword>
<keyword evidence="2" id="KW-0677">Repeat</keyword>
<feature type="compositionally biased region" description="Polar residues" evidence="6">
    <location>
        <begin position="355"/>
        <end position="371"/>
    </location>
</feature>
<dbReference type="EMBL" id="GEDV01009728">
    <property type="protein sequence ID" value="JAP78829.1"/>
    <property type="molecule type" value="Transcribed_RNA"/>
</dbReference>
<dbReference type="GO" id="GO:0000981">
    <property type="term" value="F:DNA-binding transcription factor activity, RNA polymerase II-specific"/>
    <property type="evidence" value="ECO:0007669"/>
    <property type="project" value="TreeGrafter"/>
</dbReference>
<protein>
    <submittedName>
        <fullName evidence="8">Gonadotropin inducible transcription factor</fullName>
    </submittedName>
</protein>
<dbReference type="InterPro" id="IPR036236">
    <property type="entry name" value="Znf_C2H2_sf"/>
</dbReference>
<evidence type="ECO:0000256" key="6">
    <source>
        <dbReference type="SAM" id="MobiDB-lite"/>
    </source>
</evidence>
<feature type="region of interest" description="Disordered" evidence="6">
    <location>
        <begin position="139"/>
        <end position="173"/>
    </location>
</feature>